<dbReference type="AlphaFoldDB" id="A0A3P3YJW3"/>
<geneLocation type="mitochondrion" evidence="1"/>
<evidence type="ECO:0000313" key="2">
    <source>
        <dbReference type="Proteomes" id="UP000290189"/>
    </source>
</evidence>
<accession>A0A3P3YJW3</accession>
<sequence>MWAVLWQRRVCAAGAMLPVRALRRRGGVLPLAGAIPCRGGVNVHDRRRMYACGASFRLGWILLLGRSSLLVRGGRLPDESSACLTVPPSAWGNASCLWWPTTNHNLNSPADIPPTSEPGNLLPTGPTGQPASYRPIAKVLLTCPRFITTQRPPHLMRRRLASMWILLVSYTSSLLLSLPVSSSCKPASPIHTRMQDRSGVAVNRGPDITMAERLRRITVIDTDMPRDMLDSVMSVVGETARQWHPLAPPPDAFVSDLPLSGWYVTQTRDPKITMFASKYDPGTYIRFQVSQSAPTIFIMYRIDTGRPSWQIPLVTVDSDDPDSLTAHRDGA</sequence>
<reference evidence="1 2" key="1">
    <citation type="submission" date="2018-03" db="EMBL/GenBank/DDBJ databases">
        <authorList>
            <person name="Fogelqvist J."/>
        </authorList>
    </citation>
    <scope>NUCLEOTIDE SEQUENCE [LARGE SCALE GENOMIC DNA]</scope>
</reference>
<proteinExistence type="predicted"/>
<gene>
    <name evidence="1" type="ORF">PLBR_LOCUS7713</name>
</gene>
<protein>
    <submittedName>
        <fullName evidence="1">Uncharacterized protein</fullName>
    </submittedName>
</protein>
<dbReference type="Proteomes" id="UP000290189">
    <property type="component" value="Unassembled WGS sequence"/>
</dbReference>
<evidence type="ECO:0000313" key="1">
    <source>
        <dbReference type="EMBL" id="SPR00498.1"/>
    </source>
</evidence>
<name>A0A3P3YJW3_PLABS</name>
<keyword evidence="1" id="KW-0496">Mitochondrion</keyword>
<organism evidence="1 2">
    <name type="scientific">Plasmodiophora brassicae</name>
    <name type="common">Clubroot disease agent</name>
    <dbReference type="NCBI Taxonomy" id="37360"/>
    <lineage>
        <taxon>Eukaryota</taxon>
        <taxon>Sar</taxon>
        <taxon>Rhizaria</taxon>
        <taxon>Endomyxa</taxon>
        <taxon>Phytomyxea</taxon>
        <taxon>Plasmodiophorida</taxon>
        <taxon>Plasmodiophoridae</taxon>
        <taxon>Plasmodiophora</taxon>
    </lineage>
</organism>
<dbReference type="EMBL" id="OVEO01000014">
    <property type="protein sequence ID" value="SPR00498.1"/>
    <property type="molecule type" value="Genomic_DNA"/>
</dbReference>